<gene>
    <name evidence="1" type="ORF">BN1221_00248</name>
</gene>
<sequence length="42" mass="4830">MVMTTSPRYYRPIERNIPDGFQPAGTQCACEVKEQDIARKDI</sequence>
<protein>
    <submittedName>
        <fullName evidence="1">Uncharacterized protein</fullName>
    </submittedName>
</protein>
<proteinExistence type="predicted"/>
<dbReference type="EMBL" id="CGIG01000001">
    <property type="protein sequence ID" value="CPR13844.1"/>
    <property type="molecule type" value="Genomic_DNA"/>
</dbReference>
<dbReference type="AlphaFoldDB" id="A0A0G4JPI6"/>
<evidence type="ECO:0000313" key="2">
    <source>
        <dbReference type="Proteomes" id="UP000044377"/>
    </source>
</evidence>
<reference evidence="2" key="1">
    <citation type="submission" date="2015-01" db="EMBL/GenBank/DDBJ databases">
        <authorList>
            <person name="Paterson Steve"/>
        </authorList>
    </citation>
    <scope>NUCLEOTIDE SEQUENCE [LARGE SCALE GENOMIC DNA]</scope>
    <source>
        <strain evidence="2">OBR1</strain>
    </source>
</reference>
<name>A0A0G4JPI6_9GAMM</name>
<accession>A0A0G4JPI6</accession>
<evidence type="ECO:0000313" key="1">
    <source>
        <dbReference type="EMBL" id="CPR13844.1"/>
    </source>
</evidence>
<dbReference type="Proteomes" id="UP000044377">
    <property type="component" value="Unassembled WGS sequence"/>
</dbReference>
<keyword evidence="2" id="KW-1185">Reference proteome</keyword>
<organism evidence="1 2">
    <name type="scientific">Brenneria goodwinii</name>
    <dbReference type="NCBI Taxonomy" id="1109412"/>
    <lineage>
        <taxon>Bacteria</taxon>
        <taxon>Pseudomonadati</taxon>
        <taxon>Pseudomonadota</taxon>
        <taxon>Gammaproteobacteria</taxon>
        <taxon>Enterobacterales</taxon>
        <taxon>Pectobacteriaceae</taxon>
        <taxon>Brenneria</taxon>
    </lineage>
</organism>